<feature type="region of interest" description="Disordered" evidence="1">
    <location>
        <begin position="1"/>
        <end position="63"/>
    </location>
</feature>
<dbReference type="AlphaFoldDB" id="A0A6A5WGH7"/>
<organism evidence="3 4">
    <name type="scientific">Amniculicola lignicola CBS 123094</name>
    <dbReference type="NCBI Taxonomy" id="1392246"/>
    <lineage>
        <taxon>Eukaryota</taxon>
        <taxon>Fungi</taxon>
        <taxon>Dikarya</taxon>
        <taxon>Ascomycota</taxon>
        <taxon>Pezizomycotina</taxon>
        <taxon>Dothideomycetes</taxon>
        <taxon>Pleosporomycetidae</taxon>
        <taxon>Pleosporales</taxon>
        <taxon>Amniculicolaceae</taxon>
        <taxon>Amniculicola</taxon>
    </lineage>
</organism>
<evidence type="ECO:0000313" key="4">
    <source>
        <dbReference type="Proteomes" id="UP000799779"/>
    </source>
</evidence>
<keyword evidence="2" id="KW-0812">Transmembrane</keyword>
<sequence length="510" mass="58107">MSTPPTKSSKGYAPIPSMPPVERIDDGVEQRQSDTEAAGGDDEHYRSSPPLLSNRSRGNETPLRVGETNWFSKLQSWRPFHIDSYSASWDSTRKPRNWRKITFWTVIGTMVSAIIGLSISTGVLADQLQTARRRSYYGGCPSRSYQNSRLPFNDKWLSSNNRLDFVNVYPPLSSSASLSCRAAWNTAQRVPCHEKIWNRSWDNGTSSLFDPDYALYTSSLCTYSCTDAISNAYLLITSACTEEDTFNMEDYMGPFSVDPGLEPTPIGVITTLAGRLQHTCRTDPGFSADYYSWQKFYCTVNMWDDWRIVDGMNAGNLAGLDAFAKMTSTTKVHYRGQERRNQMEDMCDDVSYNGFYRRGERRFGPSYNSTTCDFCTMAWFERKLMAWKKDEVKDPENGGFIVLQDYLQRIKDMGQRCDADAWDRVWFRALSKYKQSGDLPKDWEGEDKDGKKPCHCADAKGKARPCLKGEKGGFVVEKLKEKPTEKEPHYFEIDAVPADQLDDEHLVIID</sequence>
<evidence type="ECO:0000256" key="1">
    <source>
        <dbReference type="SAM" id="MobiDB-lite"/>
    </source>
</evidence>
<keyword evidence="2" id="KW-0472">Membrane</keyword>
<reference evidence="3" key="1">
    <citation type="journal article" date="2020" name="Stud. Mycol.">
        <title>101 Dothideomycetes genomes: a test case for predicting lifestyles and emergence of pathogens.</title>
        <authorList>
            <person name="Haridas S."/>
            <person name="Albert R."/>
            <person name="Binder M."/>
            <person name="Bloem J."/>
            <person name="Labutti K."/>
            <person name="Salamov A."/>
            <person name="Andreopoulos B."/>
            <person name="Baker S."/>
            <person name="Barry K."/>
            <person name="Bills G."/>
            <person name="Bluhm B."/>
            <person name="Cannon C."/>
            <person name="Castanera R."/>
            <person name="Culley D."/>
            <person name="Daum C."/>
            <person name="Ezra D."/>
            <person name="Gonzalez J."/>
            <person name="Henrissat B."/>
            <person name="Kuo A."/>
            <person name="Liang C."/>
            <person name="Lipzen A."/>
            <person name="Lutzoni F."/>
            <person name="Magnuson J."/>
            <person name="Mondo S."/>
            <person name="Nolan M."/>
            <person name="Ohm R."/>
            <person name="Pangilinan J."/>
            <person name="Park H.-J."/>
            <person name="Ramirez L."/>
            <person name="Alfaro M."/>
            <person name="Sun H."/>
            <person name="Tritt A."/>
            <person name="Yoshinaga Y."/>
            <person name="Zwiers L.-H."/>
            <person name="Turgeon B."/>
            <person name="Goodwin S."/>
            <person name="Spatafora J."/>
            <person name="Crous P."/>
            <person name="Grigoriev I."/>
        </authorList>
    </citation>
    <scope>NUCLEOTIDE SEQUENCE</scope>
    <source>
        <strain evidence="3">CBS 123094</strain>
    </source>
</reference>
<dbReference type="OrthoDB" id="5128805at2759"/>
<evidence type="ECO:0000313" key="3">
    <source>
        <dbReference type="EMBL" id="KAF1999261.1"/>
    </source>
</evidence>
<accession>A0A6A5WGH7</accession>
<dbReference type="Proteomes" id="UP000799779">
    <property type="component" value="Unassembled WGS sequence"/>
</dbReference>
<keyword evidence="2" id="KW-1133">Transmembrane helix</keyword>
<feature type="compositionally biased region" description="Basic and acidic residues" evidence="1">
    <location>
        <begin position="22"/>
        <end position="34"/>
    </location>
</feature>
<feature type="transmembrane region" description="Helical" evidence="2">
    <location>
        <begin position="101"/>
        <end position="125"/>
    </location>
</feature>
<protein>
    <submittedName>
        <fullName evidence="3">Uncharacterized protein</fullName>
    </submittedName>
</protein>
<feature type="compositionally biased region" description="Low complexity" evidence="1">
    <location>
        <begin position="47"/>
        <end position="56"/>
    </location>
</feature>
<name>A0A6A5WGH7_9PLEO</name>
<dbReference type="EMBL" id="ML977597">
    <property type="protein sequence ID" value="KAF1999261.1"/>
    <property type="molecule type" value="Genomic_DNA"/>
</dbReference>
<evidence type="ECO:0000256" key="2">
    <source>
        <dbReference type="SAM" id="Phobius"/>
    </source>
</evidence>
<proteinExistence type="predicted"/>
<keyword evidence="4" id="KW-1185">Reference proteome</keyword>
<gene>
    <name evidence="3" type="ORF">P154DRAFT_535716</name>
</gene>